<proteinExistence type="predicted"/>
<dbReference type="AlphaFoldDB" id="A0A4Y7RA80"/>
<dbReference type="Proteomes" id="UP000298324">
    <property type="component" value="Unassembled WGS sequence"/>
</dbReference>
<evidence type="ECO:0000313" key="2">
    <source>
        <dbReference type="Proteomes" id="UP000298324"/>
    </source>
</evidence>
<reference evidence="1 2" key="1">
    <citation type="journal article" date="2018" name="Environ. Microbiol.">
        <title>Novel energy conservation strategies and behaviour of Pelotomaculum schinkii driving syntrophic propionate catabolism.</title>
        <authorList>
            <person name="Hidalgo-Ahumada C.A.P."/>
            <person name="Nobu M.K."/>
            <person name="Narihiro T."/>
            <person name="Tamaki H."/>
            <person name="Liu W.T."/>
            <person name="Kamagata Y."/>
            <person name="Stams A.J.M."/>
            <person name="Imachi H."/>
            <person name="Sousa D.Z."/>
        </authorList>
    </citation>
    <scope>NUCLEOTIDE SEQUENCE [LARGE SCALE GENOMIC DNA]</scope>
    <source>
        <strain evidence="1 2">HH</strain>
    </source>
</reference>
<accession>A0A4Y7RA80</accession>
<organism evidence="1 2">
    <name type="scientific">Pelotomaculum schinkii</name>
    <dbReference type="NCBI Taxonomy" id="78350"/>
    <lineage>
        <taxon>Bacteria</taxon>
        <taxon>Bacillati</taxon>
        <taxon>Bacillota</taxon>
        <taxon>Clostridia</taxon>
        <taxon>Eubacteriales</taxon>
        <taxon>Desulfotomaculaceae</taxon>
        <taxon>Pelotomaculum</taxon>
    </lineage>
</organism>
<name>A0A4Y7RA80_9FIRM</name>
<keyword evidence="2" id="KW-1185">Reference proteome</keyword>
<protein>
    <submittedName>
        <fullName evidence="1">Uncharacterized protein</fullName>
    </submittedName>
</protein>
<comment type="caution">
    <text evidence="1">The sequence shown here is derived from an EMBL/GenBank/DDBJ whole genome shotgun (WGS) entry which is preliminary data.</text>
</comment>
<evidence type="ECO:0000313" key="1">
    <source>
        <dbReference type="EMBL" id="TEB05573.1"/>
    </source>
</evidence>
<gene>
    <name evidence="1" type="ORF">Psch_02614</name>
</gene>
<sequence length="91" mass="10699">MCLKVFKCIVDLFCRFCTGNLTFRIEFTFSIQLSNAIKERALNSTIITNCQLIVIGDLNRNKIDHWQIAMVFYRLNKMISKLFTCPFLIRV</sequence>
<dbReference type="EMBL" id="QFGA01000002">
    <property type="protein sequence ID" value="TEB05573.1"/>
    <property type="molecule type" value="Genomic_DNA"/>
</dbReference>